<organism evidence="1 2">
    <name type="scientific">Paludifilum halophilum</name>
    <dbReference type="NCBI Taxonomy" id="1642702"/>
    <lineage>
        <taxon>Bacteria</taxon>
        <taxon>Bacillati</taxon>
        <taxon>Bacillota</taxon>
        <taxon>Bacilli</taxon>
        <taxon>Bacillales</taxon>
        <taxon>Thermoactinomycetaceae</taxon>
        <taxon>Paludifilum</taxon>
    </lineage>
</organism>
<dbReference type="Proteomes" id="UP000215459">
    <property type="component" value="Unassembled WGS sequence"/>
</dbReference>
<reference evidence="1 2" key="1">
    <citation type="submission" date="2017-07" db="EMBL/GenBank/DDBJ databases">
        <title>The genome sequence of Paludifilum halophilum highlights mechanisms for microbial adaptation to high salt environemnts.</title>
        <authorList>
            <person name="Belbahri L."/>
        </authorList>
    </citation>
    <scope>NUCLEOTIDE SEQUENCE [LARGE SCALE GENOMIC DNA]</scope>
    <source>
        <strain evidence="1 2">DSM 102817</strain>
    </source>
</reference>
<keyword evidence="2" id="KW-1185">Reference proteome</keyword>
<dbReference type="RefSeq" id="WP_094263581.1">
    <property type="nucleotide sequence ID" value="NZ_NOWF01000003.1"/>
</dbReference>
<dbReference type="EMBL" id="NOWF01000003">
    <property type="protein sequence ID" value="OYD08276.1"/>
    <property type="molecule type" value="Genomic_DNA"/>
</dbReference>
<dbReference type="OrthoDB" id="2989423at2"/>
<evidence type="ECO:0000313" key="1">
    <source>
        <dbReference type="EMBL" id="OYD08276.1"/>
    </source>
</evidence>
<name>A0A235B7L0_9BACL</name>
<dbReference type="AlphaFoldDB" id="A0A235B7L0"/>
<proteinExistence type="predicted"/>
<protein>
    <submittedName>
        <fullName evidence="1">Uncharacterized protein</fullName>
    </submittedName>
</protein>
<sequence>MPESYPLHRVRADTQTKRVDVLFEEAFLILDAPGPYNLKSWSVKIQGLDIDSANFLDSCFYYGEKRVSLYMETPGGKSLEGEAFISAVAVGPHSHVTIEGINALNGYEAL</sequence>
<comment type="caution">
    <text evidence="1">The sequence shown here is derived from an EMBL/GenBank/DDBJ whole genome shotgun (WGS) entry which is preliminary data.</text>
</comment>
<evidence type="ECO:0000313" key="2">
    <source>
        <dbReference type="Proteomes" id="UP000215459"/>
    </source>
</evidence>
<gene>
    <name evidence="1" type="ORF">CHM34_05335</name>
</gene>
<accession>A0A235B7L0</accession>